<feature type="compositionally biased region" description="Low complexity" evidence="1">
    <location>
        <begin position="1"/>
        <end position="13"/>
    </location>
</feature>
<reference evidence="2 3" key="1">
    <citation type="submission" date="2016-07" db="EMBL/GenBank/DDBJ databases">
        <title>Multiple horizontal gene transfer events from other fungi enriched the ability of initially mycotrophic Trichoderma (Ascomycota) to feed on dead plant biomass.</title>
        <authorList>
            <consortium name="DOE Joint Genome Institute"/>
            <person name="Aerts A."/>
            <person name="Atanasova L."/>
            <person name="Chenthamara K."/>
            <person name="Zhang J."/>
            <person name="Grujic M."/>
            <person name="Henrissat B."/>
            <person name="Kuo A."/>
            <person name="Salamov A."/>
            <person name="Lipzen A."/>
            <person name="Labutti K."/>
            <person name="Barry K."/>
            <person name="Miao Y."/>
            <person name="Rahimi M.J."/>
            <person name="Shen Q."/>
            <person name="Grigoriev I.V."/>
            <person name="Kubicek C.P."/>
            <person name="Druzhinina I.S."/>
        </authorList>
    </citation>
    <scope>NUCLEOTIDE SEQUENCE [LARGE SCALE GENOMIC DNA]</scope>
    <source>
        <strain evidence="2 3">CBS 433.97</strain>
    </source>
</reference>
<feature type="region of interest" description="Disordered" evidence="1">
    <location>
        <begin position="288"/>
        <end position="324"/>
    </location>
</feature>
<gene>
    <name evidence="2" type="ORF">M441DRAFT_309405</name>
</gene>
<dbReference type="EMBL" id="KZ679257">
    <property type="protein sequence ID" value="PTB45182.1"/>
    <property type="molecule type" value="Genomic_DNA"/>
</dbReference>
<protein>
    <submittedName>
        <fullName evidence="2">Uncharacterized protein</fullName>
    </submittedName>
</protein>
<feature type="region of interest" description="Disordered" evidence="1">
    <location>
        <begin position="1"/>
        <end position="130"/>
    </location>
</feature>
<name>A0A2T3ZK76_TRIA4</name>
<evidence type="ECO:0000313" key="3">
    <source>
        <dbReference type="Proteomes" id="UP000240493"/>
    </source>
</evidence>
<organism evidence="2 3">
    <name type="scientific">Trichoderma asperellum (strain ATCC 204424 / CBS 433.97 / NBRC 101777)</name>
    <dbReference type="NCBI Taxonomy" id="1042311"/>
    <lineage>
        <taxon>Eukaryota</taxon>
        <taxon>Fungi</taxon>
        <taxon>Dikarya</taxon>
        <taxon>Ascomycota</taxon>
        <taxon>Pezizomycotina</taxon>
        <taxon>Sordariomycetes</taxon>
        <taxon>Hypocreomycetidae</taxon>
        <taxon>Hypocreales</taxon>
        <taxon>Hypocreaceae</taxon>
        <taxon>Trichoderma</taxon>
    </lineage>
</organism>
<proteinExistence type="predicted"/>
<dbReference type="AlphaFoldDB" id="A0A2T3ZK76"/>
<feature type="compositionally biased region" description="Polar residues" evidence="1">
    <location>
        <begin position="73"/>
        <end position="85"/>
    </location>
</feature>
<sequence>MPLPTTQSPTPSSMVMARQESEGQSLAPVVQREEPTQEAEETYPDAEPDVFYEDGEDSDSDSCALSFWGSDDYNAQDTPCTSECTSDTSSMGDDDSSDSDDSSDEDDSSEDDSSDADDSSDDDENDDDEEDAMDLDENMELGEADMDISDGTSISDVMEIEPREENPLIQAAGSGQAVNASATTPSAAQLQQSYHYPPQATNRPQFAPSTWGCRIHGTQTPRCLICDIEFWRVQCLIRGQDFGRIPPPPLPIYPTPLHQPGPSSIAHTRFATSNAANSHIGFQGMPPNFPGGFGFGQQGGGGGGGGGNSGDWGNPHGAKRPRPE</sequence>
<feature type="compositionally biased region" description="Acidic residues" evidence="1">
    <location>
        <begin position="92"/>
        <end position="130"/>
    </location>
</feature>
<dbReference type="OrthoDB" id="10557559at2759"/>
<dbReference type="STRING" id="1042311.A0A2T3ZK76"/>
<accession>A0A2T3ZK76</accession>
<evidence type="ECO:0000256" key="1">
    <source>
        <dbReference type="SAM" id="MobiDB-lite"/>
    </source>
</evidence>
<feature type="compositionally biased region" description="Acidic residues" evidence="1">
    <location>
        <begin position="36"/>
        <end position="60"/>
    </location>
</feature>
<keyword evidence="3" id="KW-1185">Reference proteome</keyword>
<feature type="compositionally biased region" description="Gly residues" evidence="1">
    <location>
        <begin position="291"/>
        <end position="310"/>
    </location>
</feature>
<evidence type="ECO:0000313" key="2">
    <source>
        <dbReference type="EMBL" id="PTB45182.1"/>
    </source>
</evidence>
<dbReference type="Proteomes" id="UP000240493">
    <property type="component" value="Unassembled WGS sequence"/>
</dbReference>